<comment type="subcellular location">
    <subcellularLocation>
        <location evidence="1">Membrane</location>
        <topology evidence="1">Single-pass membrane protein</topology>
    </subcellularLocation>
</comment>
<comment type="similarity">
    <text evidence="2">Belongs to the GLUTAMINE DUMPER 1 (TC 9.B.60) family.</text>
</comment>
<keyword evidence="7 8" id="KW-0472">Membrane</keyword>
<dbReference type="InterPro" id="IPR040359">
    <property type="entry name" value="GDU"/>
</dbReference>
<feature type="transmembrane region" description="Helical" evidence="8">
    <location>
        <begin position="43"/>
        <end position="66"/>
    </location>
</feature>
<gene>
    <name evidence="9" type="ORF">G2W53_042247</name>
</gene>
<dbReference type="AlphaFoldDB" id="A0A834W270"/>
<dbReference type="PANTHER" id="PTHR33228">
    <property type="entry name" value="PROTEIN GLUTAMINE DUMPER 4-RELATED"/>
    <property type="match status" value="1"/>
</dbReference>
<reference evidence="9" key="1">
    <citation type="submission" date="2020-09" db="EMBL/GenBank/DDBJ databases">
        <title>Genome-Enabled Discovery of Anthraquinone Biosynthesis in Senna tora.</title>
        <authorList>
            <person name="Kang S.-H."/>
            <person name="Pandey R.P."/>
            <person name="Lee C.-M."/>
            <person name="Sim J.-S."/>
            <person name="Jeong J.-T."/>
            <person name="Choi B.-S."/>
            <person name="Jung M."/>
            <person name="Ginzburg D."/>
            <person name="Zhao K."/>
            <person name="Won S.Y."/>
            <person name="Oh T.-J."/>
            <person name="Yu Y."/>
            <person name="Kim N.-H."/>
            <person name="Lee O.R."/>
            <person name="Lee T.-H."/>
            <person name="Bashyal P."/>
            <person name="Kim T.-S."/>
            <person name="Lee W.-H."/>
            <person name="Kawkins C."/>
            <person name="Kim C.-K."/>
            <person name="Kim J.S."/>
            <person name="Ahn B.O."/>
            <person name="Rhee S.Y."/>
            <person name="Sohng J.K."/>
        </authorList>
    </citation>
    <scope>NUCLEOTIDE SEQUENCE</scope>
    <source>
        <tissue evidence="9">Leaf</tissue>
    </source>
</reference>
<evidence type="ECO:0000256" key="8">
    <source>
        <dbReference type="SAM" id="Phobius"/>
    </source>
</evidence>
<keyword evidence="4 8" id="KW-0812">Transmembrane</keyword>
<proteinExistence type="inferred from homology"/>
<evidence type="ECO:0000256" key="3">
    <source>
        <dbReference type="ARBA" id="ARBA00022448"/>
    </source>
</evidence>
<dbReference type="GO" id="GO:0016020">
    <property type="term" value="C:membrane"/>
    <property type="evidence" value="ECO:0007669"/>
    <property type="project" value="UniProtKB-SubCell"/>
</dbReference>
<evidence type="ECO:0000256" key="1">
    <source>
        <dbReference type="ARBA" id="ARBA00004167"/>
    </source>
</evidence>
<dbReference type="PANTHER" id="PTHR33228:SF80">
    <property type="entry name" value="PROTEIN, PUTATIVE-RELATED"/>
    <property type="match status" value="1"/>
</dbReference>
<dbReference type="OrthoDB" id="770444at2759"/>
<evidence type="ECO:0000256" key="7">
    <source>
        <dbReference type="ARBA" id="ARBA00023136"/>
    </source>
</evidence>
<dbReference type="Proteomes" id="UP000634136">
    <property type="component" value="Unassembled WGS sequence"/>
</dbReference>
<dbReference type="GO" id="GO:0080143">
    <property type="term" value="P:regulation of amino acid export"/>
    <property type="evidence" value="ECO:0007669"/>
    <property type="project" value="InterPro"/>
</dbReference>
<keyword evidence="3" id="KW-0813">Transport</keyword>
<keyword evidence="6 8" id="KW-1133">Transmembrane helix</keyword>
<keyword evidence="10" id="KW-1185">Reference proteome</keyword>
<evidence type="ECO:0000313" key="10">
    <source>
        <dbReference type="Proteomes" id="UP000634136"/>
    </source>
</evidence>
<accession>A0A834W270</accession>
<evidence type="ECO:0000256" key="2">
    <source>
        <dbReference type="ARBA" id="ARBA00009977"/>
    </source>
</evidence>
<keyword evidence="5" id="KW-0029">Amino-acid transport</keyword>
<organism evidence="9 10">
    <name type="scientific">Senna tora</name>
    <dbReference type="NCBI Taxonomy" id="362788"/>
    <lineage>
        <taxon>Eukaryota</taxon>
        <taxon>Viridiplantae</taxon>
        <taxon>Streptophyta</taxon>
        <taxon>Embryophyta</taxon>
        <taxon>Tracheophyta</taxon>
        <taxon>Spermatophyta</taxon>
        <taxon>Magnoliopsida</taxon>
        <taxon>eudicotyledons</taxon>
        <taxon>Gunneridae</taxon>
        <taxon>Pentapetalae</taxon>
        <taxon>rosids</taxon>
        <taxon>fabids</taxon>
        <taxon>Fabales</taxon>
        <taxon>Fabaceae</taxon>
        <taxon>Caesalpinioideae</taxon>
        <taxon>Cassia clade</taxon>
        <taxon>Senna</taxon>
    </lineage>
</organism>
<evidence type="ECO:0000256" key="5">
    <source>
        <dbReference type="ARBA" id="ARBA00022970"/>
    </source>
</evidence>
<name>A0A834W270_9FABA</name>
<sequence>MARWRMSKHYYASFEAQLEEEEKMRPLNSGSSSSSIRVWKSPIPYLFGGLVLMLALISVALVVLICSYRKRTLQSSSSSSSLSLSKLPMPKNPQILESSEPNVVVIMAGDDNPTYLANPTTIP</sequence>
<protein>
    <submittedName>
        <fullName evidence="9">Protein GLUTAMINE DUMPER 6-like</fullName>
    </submittedName>
</protein>
<evidence type="ECO:0000256" key="4">
    <source>
        <dbReference type="ARBA" id="ARBA00022692"/>
    </source>
</evidence>
<evidence type="ECO:0000313" key="9">
    <source>
        <dbReference type="EMBL" id="KAF7803136.1"/>
    </source>
</evidence>
<dbReference type="EMBL" id="JAAIUW010000013">
    <property type="protein sequence ID" value="KAF7803136.1"/>
    <property type="molecule type" value="Genomic_DNA"/>
</dbReference>
<dbReference type="GO" id="GO:0006865">
    <property type="term" value="P:amino acid transport"/>
    <property type="evidence" value="ECO:0007669"/>
    <property type="project" value="UniProtKB-KW"/>
</dbReference>
<evidence type="ECO:0000256" key="6">
    <source>
        <dbReference type="ARBA" id="ARBA00022989"/>
    </source>
</evidence>
<comment type="caution">
    <text evidence="9">The sequence shown here is derived from an EMBL/GenBank/DDBJ whole genome shotgun (WGS) entry which is preliminary data.</text>
</comment>